<dbReference type="SUPFAM" id="SSF52518">
    <property type="entry name" value="Thiamin diphosphate-binding fold (THDP-binding)"/>
    <property type="match status" value="2"/>
</dbReference>
<evidence type="ECO:0000259" key="5">
    <source>
        <dbReference type="Pfam" id="PF02775"/>
    </source>
</evidence>
<dbReference type="PANTHER" id="PTHR18968">
    <property type="entry name" value="THIAMINE PYROPHOSPHATE ENZYMES"/>
    <property type="match status" value="1"/>
</dbReference>
<reference evidence="7 8" key="1">
    <citation type="submission" date="2024-03" db="EMBL/GenBank/DDBJ databases">
        <title>Draft genome sequence of Pseudonocardia carboxydivorans JCM 14827.</title>
        <authorList>
            <person name="Duangmal K."/>
        </authorList>
    </citation>
    <scope>NUCLEOTIDE SEQUENCE [LARGE SCALE GENOMIC DNA]</scope>
    <source>
        <strain evidence="7 8">JCM 14827</strain>
    </source>
</reference>
<dbReference type="NCBIfam" id="NF005485">
    <property type="entry name" value="PRK07092.1"/>
    <property type="match status" value="1"/>
</dbReference>
<dbReference type="Proteomes" id="UP001367513">
    <property type="component" value="Unassembled WGS sequence"/>
</dbReference>
<dbReference type="EC" id="4.1.1.7" evidence="7"/>
<dbReference type="PANTHER" id="PTHR18968:SF133">
    <property type="entry name" value="BENZOYLFORMATE DECARBOXYLASE"/>
    <property type="match status" value="1"/>
</dbReference>
<feature type="domain" description="Thiamine pyrophosphate enzyme TPP-binding" evidence="5">
    <location>
        <begin position="383"/>
        <end position="529"/>
    </location>
</feature>
<dbReference type="InterPro" id="IPR012000">
    <property type="entry name" value="Thiamin_PyroP_enz_cen_dom"/>
</dbReference>
<dbReference type="RefSeq" id="WP_346107870.1">
    <property type="nucleotide sequence ID" value="NZ_BAAAOD010000079.1"/>
</dbReference>
<dbReference type="InterPro" id="IPR029035">
    <property type="entry name" value="DHS-like_NAD/FAD-binding_dom"/>
</dbReference>
<sequence>MTTVRDATLAVLRRQGATTLFANPGSTEISLLTDLPDDLEFVLALHEGSVVGMATGWALARQRPAVAILHTTAGLGNAVGALATAQVDRAPLVVVVGQQDRRHLAFEPFLAGQRLDELVRPHAVWVCEPVRAQDVPGAVARAWHEADLHRGPAVVIVPMDDWDAEHDGAAEAAPVRSLRTAAADPAACDAVAELLTGSRSPALVAGAGADDEQTWAALVALADRLAMPVWQEPFGARAGFPQDHPRFAGHLPAGRAGVRSSLAGHDLVLVVGAAAFRQYPFEDGALVEPGTRIVVITDDPDEALRSPAELAVVAAPAAVCAELARRVPARDAAPADVRRTRVVAPPVAGEPLRPEHVFAALAERLPRETVVVEETPSSRALLHELVPARAPLGFLSAAMGGLGFGLPAAVGVRLGSPQRPVVAVIGDGSSLYGIQALWSAAHYGVGVLVIVLSNGRYAIMDRLAGGRGSATGTPGAAPWPAFEEISISGLGTSLGCESHRVVDHGDLTTVLDKVVPTLERRTTPLVLDVAVAP</sequence>
<feature type="domain" description="Thiamine pyrophosphate enzyme central" evidence="4">
    <location>
        <begin position="189"/>
        <end position="323"/>
    </location>
</feature>
<comment type="similarity">
    <text evidence="1 3">Belongs to the TPP enzyme family.</text>
</comment>
<dbReference type="InterPro" id="IPR045229">
    <property type="entry name" value="TPP_enz"/>
</dbReference>
<protein>
    <submittedName>
        <fullName evidence="7">Benzoylformate decarboxylase</fullName>
        <ecNumber evidence="7">4.1.1.7</ecNumber>
    </submittedName>
</protein>
<evidence type="ECO:0000259" key="6">
    <source>
        <dbReference type="Pfam" id="PF02776"/>
    </source>
</evidence>
<dbReference type="Gene3D" id="3.40.50.1220">
    <property type="entry name" value="TPP-binding domain"/>
    <property type="match status" value="1"/>
</dbReference>
<keyword evidence="7" id="KW-0456">Lyase</keyword>
<accession>A0ABU9AJC3</accession>
<dbReference type="Pfam" id="PF02775">
    <property type="entry name" value="TPP_enzyme_C"/>
    <property type="match status" value="1"/>
</dbReference>
<evidence type="ECO:0000313" key="7">
    <source>
        <dbReference type="EMBL" id="MEK6466504.1"/>
    </source>
</evidence>
<dbReference type="PROSITE" id="PS00187">
    <property type="entry name" value="TPP_ENZYMES"/>
    <property type="match status" value="1"/>
</dbReference>
<evidence type="ECO:0000259" key="4">
    <source>
        <dbReference type="Pfam" id="PF00205"/>
    </source>
</evidence>
<dbReference type="InterPro" id="IPR029061">
    <property type="entry name" value="THDP-binding"/>
</dbReference>
<comment type="caution">
    <text evidence="7">The sequence shown here is derived from an EMBL/GenBank/DDBJ whole genome shotgun (WGS) entry which is preliminary data.</text>
</comment>
<evidence type="ECO:0000256" key="3">
    <source>
        <dbReference type="RuleBase" id="RU362132"/>
    </source>
</evidence>
<dbReference type="Pfam" id="PF02776">
    <property type="entry name" value="TPP_enzyme_N"/>
    <property type="match status" value="1"/>
</dbReference>
<feature type="domain" description="Thiamine pyrophosphate enzyme N-terminal TPP-binding" evidence="6">
    <location>
        <begin position="3"/>
        <end position="105"/>
    </location>
</feature>
<keyword evidence="8" id="KW-1185">Reference proteome</keyword>
<gene>
    <name evidence="7" type="primary">mdlC</name>
    <name evidence="7" type="ORF">WG925_22395</name>
</gene>
<dbReference type="CDD" id="cd02002">
    <property type="entry name" value="TPP_BFDC"/>
    <property type="match status" value="1"/>
</dbReference>
<dbReference type="Gene3D" id="3.40.50.970">
    <property type="match status" value="2"/>
</dbReference>
<dbReference type="InterPro" id="IPR000399">
    <property type="entry name" value="TPP-bd_CS"/>
</dbReference>
<keyword evidence="2 3" id="KW-0786">Thiamine pyrophosphate</keyword>
<dbReference type="InterPro" id="IPR011766">
    <property type="entry name" value="TPP_enzyme_TPP-bd"/>
</dbReference>
<evidence type="ECO:0000256" key="2">
    <source>
        <dbReference type="ARBA" id="ARBA00023052"/>
    </source>
</evidence>
<proteinExistence type="inferred from homology"/>
<dbReference type="CDD" id="cd07035">
    <property type="entry name" value="TPP_PYR_POX_like"/>
    <property type="match status" value="1"/>
</dbReference>
<dbReference type="InterPro" id="IPR012001">
    <property type="entry name" value="Thiamin_PyroP_enz_TPP-bd_dom"/>
</dbReference>
<dbReference type="EMBL" id="JBBPIX010000014">
    <property type="protein sequence ID" value="MEK6466504.1"/>
    <property type="molecule type" value="Genomic_DNA"/>
</dbReference>
<evidence type="ECO:0000256" key="1">
    <source>
        <dbReference type="ARBA" id="ARBA00007812"/>
    </source>
</evidence>
<dbReference type="GO" id="GO:0050695">
    <property type="term" value="F:benzoylformate decarboxylase activity"/>
    <property type="evidence" value="ECO:0007669"/>
    <property type="project" value="UniProtKB-EC"/>
</dbReference>
<dbReference type="SUPFAM" id="SSF52467">
    <property type="entry name" value="DHS-like NAD/FAD-binding domain"/>
    <property type="match status" value="1"/>
</dbReference>
<organism evidence="7 8">
    <name type="scientific">Pseudonocardia alni subsp. carboxydivorans</name>
    <dbReference type="NCBI Taxonomy" id="415010"/>
    <lineage>
        <taxon>Bacteria</taxon>
        <taxon>Bacillati</taxon>
        <taxon>Actinomycetota</taxon>
        <taxon>Actinomycetes</taxon>
        <taxon>Pseudonocardiales</taxon>
        <taxon>Pseudonocardiaceae</taxon>
        <taxon>Pseudonocardia</taxon>
    </lineage>
</organism>
<evidence type="ECO:0000313" key="8">
    <source>
        <dbReference type="Proteomes" id="UP001367513"/>
    </source>
</evidence>
<name>A0ABU9AJC3_PSEA5</name>
<dbReference type="Pfam" id="PF00205">
    <property type="entry name" value="TPP_enzyme_M"/>
    <property type="match status" value="1"/>
</dbReference>